<dbReference type="Pfam" id="PF18924">
    <property type="entry name" value="DUF5674"/>
    <property type="match status" value="1"/>
</dbReference>
<accession>A0A0G1TYX8</accession>
<protein>
    <submittedName>
        <fullName evidence="1">Uncharacterized protein</fullName>
    </submittedName>
</protein>
<evidence type="ECO:0000313" key="1">
    <source>
        <dbReference type="EMBL" id="KKU87036.1"/>
    </source>
</evidence>
<evidence type="ECO:0000313" key="2">
    <source>
        <dbReference type="Proteomes" id="UP000034739"/>
    </source>
</evidence>
<name>A0A0G1TYX8_9BACT</name>
<dbReference type="Proteomes" id="UP000034739">
    <property type="component" value="Unassembled WGS sequence"/>
</dbReference>
<gene>
    <name evidence="1" type="ORF">UY16_C0041G0003</name>
</gene>
<comment type="caution">
    <text evidence="1">The sequence shown here is derived from an EMBL/GenBank/DDBJ whole genome shotgun (WGS) entry which is preliminary data.</text>
</comment>
<sequence>MRACEQCPNTSCEIKAPRLANSNRQVNHYEFCAIFSCEEGIKAAKAAYQSNRYMPMLASDGSQINAVLFGTPEKPTERSFPHRCCTRDGGRPVRLAAQDNGFSARESGVRIPHRALMLLILRTKATQQQITQAAEDLQGYIKVVVDVDRKILTAGGERHVDGEQTLLADGSKQSSLWGGGYDTQTKEIDYNSIINLRPSDRNPSREILSSDIRSRFDKIVKTIL</sequence>
<dbReference type="InterPro" id="IPR043731">
    <property type="entry name" value="DUF5674"/>
</dbReference>
<organism evidence="1 2">
    <name type="scientific">Candidatus Gottesmanbacteria bacterium GW2011_GWA2_47_9</name>
    <dbReference type="NCBI Taxonomy" id="1618445"/>
    <lineage>
        <taxon>Bacteria</taxon>
        <taxon>Candidatus Gottesmaniibacteriota</taxon>
    </lineage>
</organism>
<dbReference type="EMBL" id="LCOY01000041">
    <property type="protein sequence ID" value="KKU87036.1"/>
    <property type="molecule type" value="Genomic_DNA"/>
</dbReference>
<proteinExistence type="predicted"/>
<dbReference type="AlphaFoldDB" id="A0A0G1TYX8"/>
<reference evidence="1 2" key="1">
    <citation type="journal article" date="2015" name="Nature">
        <title>rRNA introns, odd ribosomes, and small enigmatic genomes across a large radiation of phyla.</title>
        <authorList>
            <person name="Brown C.T."/>
            <person name="Hug L.A."/>
            <person name="Thomas B.C."/>
            <person name="Sharon I."/>
            <person name="Castelle C.J."/>
            <person name="Singh A."/>
            <person name="Wilkins M.J."/>
            <person name="Williams K.H."/>
            <person name="Banfield J.F."/>
        </authorList>
    </citation>
    <scope>NUCLEOTIDE SEQUENCE [LARGE SCALE GENOMIC DNA]</scope>
</reference>